<reference evidence="2" key="1">
    <citation type="submission" date="2016-04" db="EMBL/GenBank/DDBJ databases">
        <authorList>
            <person name="Evans L.H."/>
            <person name="Alamgir A."/>
            <person name="Owens N."/>
            <person name="Weber N.D."/>
            <person name="Virtaneva K."/>
            <person name="Barbian K."/>
            <person name="Babar A."/>
            <person name="Rosenke K."/>
        </authorList>
    </citation>
    <scope>NUCLEOTIDE SEQUENCE</scope>
    <source>
        <strain evidence="2">86</strain>
    </source>
</reference>
<feature type="region of interest" description="Disordered" evidence="1">
    <location>
        <begin position="147"/>
        <end position="207"/>
    </location>
</feature>
<proteinExistence type="predicted"/>
<protein>
    <submittedName>
        <fullName evidence="2">Uncharacterized protein</fullName>
    </submittedName>
</protein>
<gene>
    <name evidence="2" type="ORF">KL86DPRO_11833</name>
</gene>
<evidence type="ECO:0000256" key="1">
    <source>
        <dbReference type="SAM" id="MobiDB-lite"/>
    </source>
</evidence>
<accession>A0A212JMR2</accession>
<organism evidence="2">
    <name type="scientific">uncultured delta proteobacterium</name>
    <dbReference type="NCBI Taxonomy" id="34034"/>
    <lineage>
        <taxon>Bacteria</taxon>
        <taxon>Deltaproteobacteria</taxon>
        <taxon>environmental samples</taxon>
    </lineage>
</organism>
<dbReference type="EMBL" id="FLUQ01000001">
    <property type="protein sequence ID" value="SBW00729.1"/>
    <property type="molecule type" value="Genomic_DNA"/>
</dbReference>
<dbReference type="AlphaFoldDB" id="A0A212JMR2"/>
<sequence length="231" mass="23535">MMSVIEDTSYVTETDAALQNVRGASTAKGKAVGHQKNGFADTRDSVSISASARSKHAAAVTGEDGEAAATATTGTVYKNETHALKAALRQLSDESGTPLGGWGLGHYRKAFRESEGGDLTAVREIFNAKYGIRPAPVAEDPAVPADSVIPVDPVIPVPDPTEGEDPSPGDMTGDAGDSGDELAGIVDGDDSEKGGLAVSDGTDETAEDANLVAGIELADVADPAAELLETL</sequence>
<evidence type="ECO:0000313" key="2">
    <source>
        <dbReference type="EMBL" id="SBW00729.1"/>
    </source>
</evidence>
<name>A0A212JMR2_9DELT</name>